<dbReference type="EMBL" id="OX459121">
    <property type="protein sequence ID" value="CAI9102504.1"/>
    <property type="molecule type" value="Genomic_DNA"/>
</dbReference>
<reference evidence="5" key="1">
    <citation type="submission" date="2023-03" db="EMBL/GenBank/DDBJ databases">
        <authorList>
            <person name="Julca I."/>
        </authorList>
    </citation>
    <scope>NUCLEOTIDE SEQUENCE</scope>
</reference>
<dbReference type="Gene3D" id="3.40.50.300">
    <property type="entry name" value="P-loop containing nucleotide triphosphate hydrolases"/>
    <property type="match status" value="4"/>
</dbReference>
<feature type="domain" description="AAA+ ATPase" evidence="4">
    <location>
        <begin position="588"/>
        <end position="835"/>
    </location>
</feature>
<sequence>MARSFVQTINLPSVAPLLIGSQLNWIDITCSSSRRPTTTTFSISAQPETLRLNSNSFTGRRSANPFDSLVVRCGGGGGKIIALEPVFERFTAKAMHGHNYNEPEHILLGLVREDVVGTCVLEQLGGNMAEILSRVIKMMDKKGEPKRDARMDDVNVIEKYGTNLTELAKQGKLNPVIGRQELIDRVIRTLCRRSKNIPFLAGKQGIGKTAIVEGLAQWIENGEVPEIMQGKKLLLCGFELLIVLLLVIKLDMRLLLAREENREERLKKLMEEVKQCDDIILFMDKAEAYIGADDRHTEIDGAVQAAMILRRALLCGELQRIVADSWVDNGDRLEREIELQGLEKYVELIAVPELPVEETVHILKGLREDMRHTTMYSTQMSLWSQQSSSHTNISGPLPVIVILASFTGDLSLLAFHILVPFKCLLQISYRNRYLPGKAINLMDDAGSRVKFHQTLRHAKVPEEVTDLQIELGQVTSDKCKALASQDFEKRSAKTLDSLIPRCGGGRGTGETVRSDTLGSSGKLLARRISPEVKFTETATNVVLELAADEANRFGHSFIGPACRTRKLDPLIGRQEEIEHVIRTLCRVSKNIPLLVGENGVGETTIVEGLAQRIVNGDVPKSLQGKKVVKLDLVHLFARDQKVRLEKLTEVKQSDDTIFFTDLCTLTCFRFYREDYAETILGPALSLGELQNYPPLEPHIEPIKVDEPSVDEIVQILKGLQERYESHHKVRDRPLPRKAINLIDDAGSRVRLHQTLRHAKIQEEVKVLEIELESITSDKLEALHNQDYKKASSLHDRETDLKAEISALNNKGITVTEEYVRDTLLPDYHVDATSIDE</sequence>
<dbReference type="GO" id="GO:0005737">
    <property type="term" value="C:cytoplasm"/>
    <property type="evidence" value="ECO:0007669"/>
    <property type="project" value="TreeGrafter"/>
</dbReference>
<dbReference type="InterPro" id="IPR050130">
    <property type="entry name" value="ClpA_ClpB"/>
</dbReference>
<name>A0AAV1D689_OLDCO</name>
<dbReference type="PANTHER" id="PTHR11638:SF155">
    <property type="entry name" value="CHAPERONE PROTEIN CLPC1, CHLOROPLASTIC-LIKE"/>
    <property type="match status" value="1"/>
</dbReference>
<dbReference type="GO" id="GO:0016887">
    <property type="term" value="F:ATP hydrolysis activity"/>
    <property type="evidence" value="ECO:0007669"/>
    <property type="project" value="TreeGrafter"/>
</dbReference>
<dbReference type="Proteomes" id="UP001161247">
    <property type="component" value="Chromosome 4"/>
</dbReference>
<protein>
    <submittedName>
        <fullName evidence="5">OLC1v1000785C1</fullName>
    </submittedName>
</protein>
<dbReference type="InterPro" id="IPR027417">
    <property type="entry name" value="P-loop_NTPase"/>
</dbReference>
<accession>A0AAV1D689</accession>
<proteinExistence type="predicted"/>
<dbReference type="InterPro" id="IPR041546">
    <property type="entry name" value="ClpA/ClpB_AAA_lid"/>
</dbReference>
<dbReference type="Pfam" id="PF17871">
    <property type="entry name" value="AAA_lid_9"/>
    <property type="match status" value="2"/>
</dbReference>
<dbReference type="SUPFAM" id="SSF52540">
    <property type="entry name" value="P-loop containing nucleoside triphosphate hydrolases"/>
    <property type="match status" value="2"/>
</dbReference>
<gene>
    <name evidence="5" type="ORF">OLC1_LOCUS11844</name>
</gene>
<evidence type="ECO:0000313" key="5">
    <source>
        <dbReference type="EMBL" id="CAI9102504.1"/>
    </source>
</evidence>
<dbReference type="InterPro" id="IPR003593">
    <property type="entry name" value="AAA+_ATPase"/>
</dbReference>
<dbReference type="PANTHER" id="PTHR11638">
    <property type="entry name" value="ATP-DEPENDENT CLP PROTEASE"/>
    <property type="match status" value="1"/>
</dbReference>
<dbReference type="GO" id="GO:0005524">
    <property type="term" value="F:ATP binding"/>
    <property type="evidence" value="ECO:0007669"/>
    <property type="project" value="UniProtKB-KW"/>
</dbReference>
<keyword evidence="2" id="KW-0547">Nucleotide-binding</keyword>
<keyword evidence="1" id="KW-0677">Repeat</keyword>
<evidence type="ECO:0000313" key="6">
    <source>
        <dbReference type="Proteomes" id="UP001161247"/>
    </source>
</evidence>
<dbReference type="AlphaFoldDB" id="A0AAV1D689"/>
<evidence type="ECO:0000256" key="3">
    <source>
        <dbReference type="ARBA" id="ARBA00022840"/>
    </source>
</evidence>
<dbReference type="CDD" id="cd00009">
    <property type="entry name" value="AAA"/>
    <property type="match status" value="1"/>
</dbReference>
<evidence type="ECO:0000259" key="4">
    <source>
        <dbReference type="SMART" id="SM00382"/>
    </source>
</evidence>
<evidence type="ECO:0000256" key="2">
    <source>
        <dbReference type="ARBA" id="ARBA00022741"/>
    </source>
</evidence>
<keyword evidence="3" id="KW-0067">ATP-binding</keyword>
<feature type="domain" description="AAA+ ATPase" evidence="4">
    <location>
        <begin position="194"/>
        <end position="343"/>
    </location>
</feature>
<keyword evidence="6" id="KW-1185">Reference proteome</keyword>
<dbReference type="GO" id="GO:0034605">
    <property type="term" value="P:cellular response to heat"/>
    <property type="evidence" value="ECO:0007669"/>
    <property type="project" value="TreeGrafter"/>
</dbReference>
<dbReference type="SMART" id="SM00382">
    <property type="entry name" value="AAA"/>
    <property type="match status" value="2"/>
</dbReference>
<organism evidence="5 6">
    <name type="scientific">Oldenlandia corymbosa var. corymbosa</name>
    <dbReference type="NCBI Taxonomy" id="529605"/>
    <lineage>
        <taxon>Eukaryota</taxon>
        <taxon>Viridiplantae</taxon>
        <taxon>Streptophyta</taxon>
        <taxon>Embryophyta</taxon>
        <taxon>Tracheophyta</taxon>
        <taxon>Spermatophyta</taxon>
        <taxon>Magnoliopsida</taxon>
        <taxon>eudicotyledons</taxon>
        <taxon>Gunneridae</taxon>
        <taxon>Pentapetalae</taxon>
        <taxon>asterids</taxon>
        <taxon>lamiids</taxon>
        <taxon>Gentianales</taxon>
        <taxon>Rubiaceae</taxon>
        <taxon>Rubioideae</taxon>
        <taxon>Spermacoceae</taxon>
        <taxon>Hedyotis-Oldenlandia complex</taxon>
        <taxon>Oldenlandia</taxon>
    </lineage>
</organism>
<evidence type="ECO:0000256" key="1">
    <source>
        <dbReference type="ARBA" id="ARBA00022737"/>
    </source>
</evidence>